<dbReference type="InterPro" id="IPR008969">
    <property type="entry name" value="CarboxyPept-like_regulatory"/>
</dbReference>
<feature type="signal peptide" evidence="1">
    <location>
        <begin position="1"/>
        <end position="22"/>
    </location>
</feature>
<dbReference type="RefSeq" id="WP_241275005.1">
    <property type="nucleotide sequence ID" value="NZ_JAKZGS010000008.1"/>
</dbReference>
<dbReference type="EMBL" id="JAKZGS010000008">
    <property type="protein sequence ID" value="MCH7398491.1"/>
    <property type="molecule type" value="Genomic_DNA"/>
</dbReference>
<comment type="caution">
    <text evidence="2">The sequence shown here is derived from an EMBL/GenBank/DDBJ whole genome shotgun (WGS) entry which is preliminary data.</text>
</comment>
<proteinExistence type="predicted"/>
<sequence>MNLVSKSLTLLIFLIVSISNNASSQQSLKLSGLIIDRDTEMPIPYANIGIKNKFTGTVSDYQGYFSIELKESANSDTIEISRIGYEKIKAPIGDFGFSDSEPIIISIKQNMIDLNEFTVNADYIEGQKSFGILPLKSRFGFAFNPMKSDARSNLGRELGIEIDPDGKEMRVNEVSFAIQSNQIGHITCRVNIYKEDAILEDKPGEKVLEKIYEVTEKGKGIHSVSLKSENLILSEKSWVTIEFVDFHGENVQGIVTLPVKFPLGKYLSRESSLGEWNSVMGRPSIKVDVEIMDFR</sequence>
<feature type="chain" id="PRO_5045680227" evidence="1">
    <location>
        <begin position="23"/>
        <end position="295"/>
    </location>
</feature>
<dbReference type="SUPFAM" id="SSF49464">
    <property type="entry name" value="Carboxypeptidase regulatory domain-like"/>
    <property type="match status" value="1"/>
</dbReference>
<evidence type="ECO:0000313" key="3">
    <source>
        <dbReference type="Proteomes" id="UP001165488"/>
    </source>
</evidence>
<dbReference type="Proteomes" id="UP001165488">
    <property type="component" value="Unassembled WGS sequence"/>
</dbReference>
<accession>A0ABS9UPF3</accession>
<protein>
    <submittedName>
        <fullName evidence="2">Carboxypeptidase-like regulatory domain-containing protein</fullName>
    </submittedName>
</protein>
<evidence type="ECO:0000313" key="2">
    <source>
        <dbReference type="EMBL" id="MCH7398491.1"/>
    </source>
</evidence>
<gene>
    <name evidence="2" type="ORF">MM236_10845</name>
</gene>
<keyword evidence="3" id="KW-1185">Reference proteome</keyword>
<evidence type="ECO:0000256" key="1">
    <source>
        <dbReference type="SAM" id="SignalP"/>
    </source>
</evidence>
<dbReference type="Pfam" id="PF13715">
    <property type="entry name" value="CarbopepD_reg_2"/>
    <property type="match status" value="1"/>
</dbReference>
<organism evidence="2 3">
    <name type="scientific">Belliella calami</name>
    <dbReference type="NCBI Taxonomy" id="2923436"/>
    <lineage>
        <taxon>Bacteria</taxon>
        <taxon>Pseudomonadati</taxon>
        <taxon>Bacteroidota</taxon>
        <taxon>Cytophagia</taxon>
        <taxon>Cytophagales</taxon>
        <taxon>Cyclobacteriaceae</taxon>
        <taxon>Belliella</taxon>
    </lineage>
</organism>
<keyword evidence="1" id="KW-0732">Signal</keyword>
<name>A0ABS9UPF3_9BACT</name>
<reference evidence="2" key="1">
    <citation type="submission" date="2022-03" db="EMBL/GenBank/DDBJ databases">
        <title>De novo assembled genomes of Belliella spp. (Cyclobacteriaceae) strains.</title>
        <authorList>
            <person name="Szabo A."/>
            <person name="Korponai K."/>
            <person name="Felfoldi T."/>
        </authorList>
    </citation>
    <scope>NUCLEOTIDE SEQUENCE</scope>
    <source>
        <strain evidence="2">DSM 107340</strain>
    </source>
</reference>